<protein>
    <submittedName>
        <fullName evidence="1">Uncharacterized protein</fullName>
    </submittedName>
</protein>
<dbReference type="EMBL" id="BQNB010009725">
    <property type="protein sequence ID" value="GJS67527.1"/>
    <property type="molecule type" value="Genomic_DNA"/>
</dbReference>
<reference evidence="1" key="1">
    <citation type="journal article" date="2022" name="Int. J. Mol. Sci.">
        <title>Draft Genome of Tanacetum Coccineum: Genomic Comparison of Closely Related Tanacetum-Family Plants.</title>
        <authorList>
            <person name="Yamashiro T."/>
            <person name="Shiraishi A."/>
            <person name="Nakayama K."/>
            <person name="Satake H."/>
        </authorList>
    </citation>
    <scope>NUCLEOTIDE SEQUENCE</scope>
</reference>
<evidence type="ECO:0000313" key="2">
    <source>
        <dbReference type="Proteomes" id="UP001151760"/>
    </source>
</evidence>
<comment type="caution">
    <text evidence="1">The sequence shown here is derived from an EMBL/GenBank/DDBJ whole genome shotgun (WGS) entry which is preliminary data.</text>
</comment>
<accession>A0ABQ4XRT5</accession>
<name>A0ABQ4XRT5_9ASTR</name>
<evidence type="ECO:0000313" key="1">
    <source>
        <dbReference type="EMBL" id="GJS67527.1"/>
    </source>
</evidence>
<organism evidence="1 2">
    <name type="scientific">Tanacetum coccineum</name>
    <dbReference type="NCBI Taxonomy" id="301880"/>
    <lineage>
        <taxon>Eukaryota</taxon>
        <taxon>Viridiplantae</taxon>
        <taxon>Streptophyta</taxon>
        <taxon>Embryophyta</taxon>
        <taxon>Tracheophyta</taxon>
        <taxon>Spermatophyta</taxon>
        <taxon>Magnoliopsida</taxon>
        <taxon>eudicotyledons</taxon>
        <taxon>Gunneridae</taxon>
        <taxon>Pentapetalae</taxon>
        <taxon>asterids</taxon>
        <taxon>campanulids</taxon>
        <taxon>Asterales</taxon>
        <taxon>Asteraceae</taxon>
        <taxon>Asteroideae</taxon>
        <taxon>Anthemideae</taxon>
        <taxon>Anthemidinae</taxon>
        <taxon>Tanacetum</taxon>
    </lineage>
</organism>
<proteinExistence type="predicted"/>
<reference evidence="1" key="2">
    <citation type="submission" date="2022-01" db="EMBL/GenBank/DDBJ databases">
        <authorList>
            <person name="Yamashiro T."/>
            <person name="Shiraishi A."/>
            <person name="Satake H."/>
            <person name="Nakayama K."/>
        </authorList>
    </citation>
    <scope>NUCLEOTIDE SEQUENCE</scope>
</reference>
<dbReference type="Proteomes" id="UP001151760">
    <property type="component" value="Unassembled WGS sequence"/>
</dbReference>
<keyword evidence="2" id="KW-1185">Reference proteome</keyword>
<sequence>MCMVGKALPLLLGSAWKEMHTDKAEPCSSHSFFEKQYTFHDLRLYDPPLCITCSRESYSNHQLSDWYNDRVHT</sequence>
<gene>
    <name evidence="1" type="ORF">Tco_0682091</name>
</gene>